<accession>A0A517XN33</accession>
<evidence type="ECO:0000256" key="1">
    <source>
        <dbReference type="SAM" id="SignalP"/>
    </source>
</evidence>
<keyword evidence="1" id="KW-0732">Signal</keyword>
<sequence precursor="true">MTVRVTAFAAAPLAALLLGLALLTAQTDGIHRHSFAGRDPVLVRGDANVKAEVKTHAVSDQHFKSRPTSEHLQLTLDAATGDAAFVHYSYDTPPAPVSPALSASVWVKATRPGVQLRARVVLPKERDPARPEALLTFLVVGKSYEKARSWDKLTIENVPELLGKHLPAVRAKVGREVNTEGAYVDRLVLNVYTGPGPVDVWIDDLEIGPVRAAPAPAATAPGVTTANPKAQALPAPTPAGRLRQVEQRGGQLLVDGKEHFFRAIRHSGTPLHVLRAAGFDAVWLPADAPQALVDEAGREGWLVIPSAPPVELAQVKAGAADGLFDAFRRKFVTSDVLFWDLGGGLTDDQDWKVALGAKEVRGVDRRRPLGGDLWDGFQNYSQTLDVVGAHRWPLFTSLELTRYGDWLAQRRQLAGPRPVFWTWVQNHIPDGNPAADAGAGPHAEQVRLLAYLAIASGARGLGFWSDRALADAKEGSERLHGVALLNTELDLLDRVLTSSGTTGGKAAWLNTSHPHVKAAVIPGQKGLLVIPMWLGPGDQYVPGQGAVAGLTLTVPGVSDGHDPWLVTPAGVQNLANRTKRTTSGTEVKIDEFDMVAPIVFTDDLGPRGLVVEWQDHARRYGRHSARWAIDQARVAYERTRAVHLQLAGMGVTVTDGDKLLAKTHEYYGEAQKHYANELYDRAYQDATRALRPLRVLMRAHWQLAVGTLDVPTASPHAVSFYTLPKHWELAKQVQAGRPAANRLPNGDFELGAAVPPAGVPVASLPGWAARTGSLEADRVQVAAGIVPADKLEDRVLDRVLPKEQKGIFAPSRAIPLPDEAHRPTPELGKAVLKLEVRQPARTDASGKPFQYQMPLERTFLAVDSPPVQLPPGTLVRVSGWIKVAGGIGGTADGALLYDDAGGEPLGVRVLTTQGKWQRFQLYRTVPASGQIGLTAALTGAGVAYFDDLRVEPILAGGNAAVQPAGYRGR</sequence>
<dbReference type="Gene3D" id="2.60.120.260">
    <property type="entry name" value="Galactose-binding domain-like"/>
    <property type="match status" value="1"/>
</dbReference>
<protein>
    <submittedName>
        <fullName evidence="2">Uncharacterized protein</fullName>
    </submittedName>
</protein>
<keyword evidence="3" id="KW-1185">Reference proteome</keyword>
<dbReference type="Gene3D" id="3.20.20.80">
    <property type="entry name" value="Glycosidases"/>
    <property type="match status" value="1"/>
</dbReference>
<dbReference type="OrthoDB" id="285961at2"/>
<dbReference type="KEGG" id="uli:ETAA1_08150"/>
<reference evidence="2 3" key="1">
    <citation type="submission" date="2019-02" db="EMBL/GenBank/DDBJ databases">
        <title>Deep-cultivation of Planctomycetes and their phenomic and genomic characterization uncovers novel biology.</title>
        <authorList>
            <person name="Wiegand S."/>
            <person name="Jogler M."/>
            <person name="Boedeker C."/>
            <person name="Pinto D."/>
            <person name="Vollmers J."/>
            <person name="Rivas-Marin E."/>
            <person name="Kohn T."/>
            <person name="Peeters S.H."/>
            <person name="Heuer A."/>
            <person name="Rast P."/>
            <person name="Oberbeckmann S."/>
            <person name="Bunk B."/>
            <person name="Jeske O."/>
            <person name="Meyerdierks A."/>
            <person name="Storesund J.E."/>
            <person name="Kallscheuer N."/>
            <person name="Luecker S."/>
            <person name="Lage O.M."/>
            <person name="Pohl T."/>
            <person name="Merkel B.J."/>
            <person name="Hornburger P."/>
            <person name="Mueller R.-W."/>
            <person name="Bruemmer F."/>
            <person name="Labrenz M."/>
            <person name="Spormann A.M."/>
            <person name="Op den Camp H."/>
            <person name="Overmann J."/>
            <person name="Amann R."/>
            <person name="Jetten M.S.M."/>
            <person name="Mascher T."/>
            <person name="Medema M.H."/>
            <person name="Devos D.P."/>
            <person name="Kaster A.-K."/>
            <person name="Ovreas L."/>
            <person name="Rohde M."/>
            <person name="Galperin M.Y."/>
            <person name="Jogler C."/>
        </authorList>
    </citation>
    <scope>NUCLEOTIDE SEQUENCE [LARGE SCALE GENOMIC DNA]</scope>
    <source>
        <strain evidence="2 3">ETA_A1</strain>
    </source>
</reference>
<organism evidence="2 3">
    <name type="scientific">Urbifossiella limnaea</name>
    <dbReference type="NCBI Taxonomy" id="2528023"/>
    <lineage>
        <taxon>Bacteria</taxon>
        <taxon>Pseudomonadati</taxon>
        <taxon>Planctomycetota</taxon>
        <taxon>Planctomycetia</taxon>
        <taxon>Gemmatales</taxon>
        <taxon>Gemmataceae</taxon>
        <taxon>Urbifossiella</taxon>
    </lineage>
</organism>
<evidence type="ECO:0000313" key="3">
    <source>
        <dbReference type="Proteomes" id="UP000319576"/>
    </source>
</evidence>
<evidence type="ECO:0000313" key="2">
    <source>
        <dbReference type="EMBL" id="QDU18919.1"/>
    </source>
</evidence>
<dbReference type="AlphaFoldDB" id="A0A517XN33"/>
<name>A0A517XN33_9BACT</name>
<gene>
    <name evidence="2" type="ORF">ETAA1_08150</name>
</gene>
<dbReference type="Proteomes" id="UP000319576">
    <property type="component" value="Chromosome"/>
</dbReference>
<dbReference type="RefSeq" id="WP_145234533.1">
    <property type="nucleotide sequence ID" value="NZ_CP036273.1"/>
</dbReference>
<feature type="chain" id="PRO_5021906107" evidence="1">
    <location>
        <begin position="28"/>
        <end position="969"/>
    </location>
</feature>
<feature type="signal peptide" evidence="1">
    <location>
        <begin position="1"/>
        <end position="27"/>
    </location>
</feature>
<dbReference type="EMBL" id="CP036273">
    <property type="protein sequence ID" value="QDU18919.1"/>
    <property type="molecule type" value="Genomic_DNA"/>
</dbReference>
<proteinExistence type="predicted"/>